<gene>
    <name evidence="2" type="ORF">SAMN02745911_3691</name>
</gene>
<dbReference type="PANTHER" id="PTHR37461:SF1">
    <property type="entry name" value="ANTI-SIGMA-K FACTOR RSKA"/>
    <property type="match status" value="1"/>
</dbReference>
<dbReference type="RefSeq" id="WP_060609861.1">
    <property type="nucleotide sequence ID" value="NZ_FQZC01000005.1"/>
</dbReference>
<dbReference type="InterPro" id="IPR051474">
    <property type="entry name" value="Anti-sigma-K/W_factor"/>
</dbReference>
<dbReference type="Proteomes" id="UP000184290">
    <property type="component" value="Unassembled WGS sequence"/>
</dbReference>
<keyword evidence="3" id="KW-1185">Reference proteome</keyword>
<dbReference type="EMBL" id="FQZC01000005">
    <property type="protein sequence ID" value="SHJ92135.1"/>
    <property type="molecule type" value="Genomic_DNA"/>
</dbReference>
<comment type="caution">
    <text evidence="2">The sequence shown here is derived from an EMBL/GenBank/DDBJ whole genome shotgun (WGS) entry which is preliminary data.</text>
</comment>
<dbReference type="InterPro" id="IPR018764">
    <property type="entry name" value="RskA_C"/>
</dbReference>
<reference evidence="2 3" key="1">
    <citation type="submission" date="2016-11" db="EMBL/GenBank/DDBJ databases">
        <authorList>
            <person name="Varghese N."/>
            <person name="Submissions S."/>
        </authorList>
    </citation>
    <scope>NUCLEOTIDE SEQUENCE [LARGE SCALE GENOMIC DNA]</scope>
    <source>
        <strain evidence="2 3">DSM 21988</strain>
    </source>
</reference>
<dbReference type="PANTHER" id="PTHR37461">
    <property type="entry name" value="ANTI-SIGMA-K FACTOR RSKA"/>
    <property type="match status" value="1"/>
</dbReference>
<dbReference type="Pfam" id="PF10099">
    <property type="entry name" value="RskA_C"/>
    <property type="match status" value="1"/>
</dbReference>
<name>A0ABY1IQK6_9HYPH</name>
<protein>
    <submittedName>
        <fullName evidence="2">Anti-sigma-K factor RskA</fullName>
    </submittedName>
</protein>
<evidence type="ECO:0000313" key="3">
    <source>
        <dbReference type="Proteomes" id="UP000184290"/>
    </source>
</evidence>
<sequence>MSPFSPETADEYVLGLLDEEEARRIERLAETNEGVARAIAQSRDRFVELDLQTAPLTMPGGLSTRILAELTSIDQRVDTVPVRSAASGKSMVRRTVLPAAAAMLALAVGLGIGWQAGSADPRVIAVLLDDAGVPRAMVEDFGDDTARLRFLTAVEVPDDRVMQVWTLPSADMGPRSMGLLPDARVTRLDDFNLPPPAEDQLYEITLEPEGGSPTGLPTGPILAKGFGAFQTY</sequence>
<evidence type="ECO:0000313" key="2">
    <source>
        <dbReference type="EMBL" id="SHJ92135.1"/>
    </source>
</evidence>
<proteinExistence type="predicted"/>
<feature type="domain" description="Anti-sigma K factor RskA C-terminal" evidence="1">
    <location>
        <begin position="97"/>
        <end position="221"/>
    </location>
</feature>
<evidence type="ECO:0000259" key="1">
    <source>
        <dbReference type="Pfam" id="PF10099"/>
    </source>
</evidence>
<organism evidence="2 3">
    <name type="scientific">Aureimonas altamirensis DSM 21988</name>
    <dbReference type="NCBI Taxonomy" id="1121026"/>
    <lineage>
        <taxon>Bacteria</taxon>
        <taxon>Pseudomonadati</taxon>
        <taxon>Pseudomonadota</taxon>
        <taxon>Alphaproteobacteria</taxon>
        <taxon>Hyphomicrobiales</taxon>
        <taxon>Aurantimonadaceae</taxon>
        <taxon>Aureimonas</taxon>
    </lineage>
</organism>
<accession>A0ABY1IQK6</accession>